<evidence type="ECO:0000313" key="5">
    <source>
        <dbReference type="Proteomes" id="UP000179807"/>
    </source>
</evidence>
<dbReference type="CDD" id="cd02803">
    <property type="entry name" value="OYE_like_FMN_family"/>
    <property type="match status" value="1"/>
</dbReference>
<evidence type="ECO:0000256" key="2">
    <source>
        <dbReference type="ARBA" id="ARBA00023002"/>
    </source>
</evidence>
<dbReference type="Pfam" id="PF00724">
    <property type="entry name" value="Oxidored_FMN"/>
    <property type="match status" value="1"/>
</dbReference>
<dbReference type="GO" id="GO:0016491">
    <property type="term" value="F:oxidoreductase activity"/>
    <property type="evidence" value="ECO:0007669"/>
    <property type="project" value="UniProtKB-KW"/>
</dbReference>
<dbReference type="InterPro" id="IPR001155">
    <property type="entry name" value="OxRdtase_FMN_N"/>
</dbReference>
<name>A0A1J4JJX4_9EUKA</name>
<dbReference type="Proteomes" id="UP000179807">
    <property type="component" value="Unassembled WGS sequence"/>
</dbReference>
<dbReference type="EMBL" id="MLAK01001041">
    <property type="protein sequence ID" value="OHS98663.1"/>
    <property type="molecule type" value="Genomic_DNA"/>
</dbReference>
<keyword evidence="5" id="KW-1185">Reference proteome</keyword>
<evidence type="ECO:0000256" key="1">
    <source>
        <dbReference type="ARBA" id="ARBA00022630"/>
    </source>
</evidence>
<protein>
    <submittedName>
        <fullName evidence="4">NADPH dehydrogenase</fullName>
    </submittedName>
</protein>
<reference evidence="4" key="1">
    <citation type="submission" date="2016-10" db="EMBL/GenBank/DDBJ databases">
        <authorList>
            <person name="Benchimol M."/>
            <person name="Almeida L.G."/>
            <person name="Vasconcelos A.T."/>
            <person name="Perreira-Neves A."/>
            <person name="Rosa I.A."/>
            <person name="Tasca T."/>
            <person name="Bogo M.R."/>
            <person name="de Souza W."/>
        </authorList>
    </citation>
    <scope>NUCLEOTIDE SEQUENCE [LARGE SCALE GENOMIC DNA]</scope>
    <source>
        <strain evidence="4">K</strain>
    </source>
</reference>
<proteinExistence type="predicted"/>
<accession>A0A1J4JJX4</accession>
<keyword evidence="2" id="KW-0560">Oxidoreductase</keyword>
<organism evidence="4 5">
    <name type="scientific">Tritrichomonas foetus</name>
    <dbReference type="NCBI Taxonomy" id="1144522"/>
    <lineage>
        <taxon>Eukaryota</taxon>
        <taxon>Metamonada</taxon>
        <taxon>Parabasalia</taxon>
        <taxon>Tritrichomonadida</taxon>
        <taxon>Tritrichomonadidae</taxon>
        <taxon>Tritrichomonas</taxon>
    </lineage>
</organism>
<dbReference type="PANTHER" id="PTHR43656:SF2">
    <property type="entry name" value="BINDING OXIDOREDUCTASE, PUTATIVE (AFU_ORTHOLOGUE AFUA_2G08260)-RELATED"/>
    <property type="match status" value="1"/>
</dbReference>
<keyword evidence="1" id="KW-0285">Flavoprotein</keyword>
<evidence type="ECO:0000259" key="3">
    <source>
        <dbReference type="Pfam" id="PF00724"/>
    </source>
</evidence>
<dbReference type="AlphaFoldDB" id="A0A1J4JJX4"/>
<dbReference type="InterPro" id="IPR013785">
    <property type="entry name" value="Aldolase_TIM"/>
</dbReference>
<comment type="caution">
    <text evidence="4">The sequence shown here is derived from an EMBL/GenBank/DDBJ whole genome shotgun (WGS) entry which is preliminary data.</text>
</comment>
<feature type="domain" description="NADH:flavin oxidoreductase/NADH oxidase N-terminal" evidence="3">
    <location>
        <begin position="5"/>
        <end position="315"/>
    </location>
</feature>
<dbReference type="GeneID" id="94844633"/>
<dbReference type="OrthoDB" id="1663137at2759"/>
<gene>
    <name evidence="4" type="primary">namA</name>
    <name evidence="4" type="ORF">TRFO_34881</name>
</gene>
<dbReference type="VEuPathDB" id="TrichDB:TRFO_34881"/>
<dbReference type="InterPro" id="IPR051799">
    <property type="entry name" value="NADH_flavin_oxidoreductase"/>
</dbReference>
<dbReference type="PANTHER" id="PTHR43656">
    <property type="entry name" value="BINDING OXIDOREDUCTASE, PUTATIVE (AFU_ORTHOLOGUE AFUA_2G08260)-RELATED"/>
    <property type="match status" value="1"/>
</dbReference>
<sequence length="349" mass="38844">MSIAFSSIKVGPLILKNHFMRSATHEKMSSDEGYPSDKLLNLIKKLADGEVGLIVPGYFYPMKSGKANPKQNGILSQKHADEWRETVKYCHNKGSKIVFQICHGGLNTGDPNVERVGPSPADENSRALTVAEIEDIIEKFADASKFAKNVGVDGVQLHSAHGYLFSQFMSPHVNHRTDKYGGSIENRSRIIQETVNAIKEKMNSDDFLVSIKMNGDDNVGEKGVTPELASKFVNILNRIDFFEISSSKFGPYGDAFNLELAEYIKKRNPNKIIATVGGNRELKDIENILATGKSDLISISRPFIRRPSLIKDFREGKLTRADCVDCSQCLMNMKDNESGVKCHFPDLKK</sequence>
<evidence type="ECO:0000313" key="4">
    <source>
        <dbReference type="EMBL" id="OHS98663.1"/>
    </source>
</evidence>
<dbReference type="RefSeq" id="XP_068351800.1">
    <property type="nucleotide sequence ID" value="XM_068509929.1"/>
</dbReference>
<dbReference type="SUPFAM" id="SSF51395">
    <property type="entry name" value="FMN-linked oxidoreductases"/>
    <property type="match status" value="1"/>
</dbReference>
<dbReference type="Gene3D" id="3.20.20.70">
    <property type="entry name" value="Aldolase class I"/>
    <property type="match status" value="1"/>
</dbReference>
<dbReference type="GO" id="GO:0010181">
    <property type="term" value="F:FMN binding"/>
    <property type="evidence" value="ECO:0007669"/>
    <property type="project" value="InterPro"/>
</dbReference>